<dbReference type="GO" id="GO:0000272">
    <property type="term" value="P:polysaccharide catabolic process"/>
    <property type="evidence" value="ECO:0007669"/>
    <property type="project" value="UniProtKB-KW"/>
</dbReference>
<keyword evidence="2" id="KW-0378">Hydrolase</keyword>
<dbReference type="PANTHER" id="PTHR43739:SF2">
    <property type="entry name" value="OLIGOXYLOGLUCAN-REDUCING END-SPECIFIC XYLOGLUCANASE-RELATED"/>
    <property type="match status" value="1"/>
</dbReference>
<dbReference type="InterPro" id="IPR036116">
    <property type="entry name" value="FN3_sf"/>
</dbReference>
<evidence type="ECO:0000313" key="10">
    <source>
        <dbReference type="Proteomes" id="UP000553776"/>
    </source>
</evidence>
<evidence type="ECO:0000313" key="9">
    <source>
        <dbReference type="EMBL" id="MBB6695531.1"/>
    </source>
</evidence>
<accession>A0A841UC54</accession>
<gene>
    <name evidence="9" type="ORF">H7B90_29490</name>
</gene>
<dbReference type="SMART" id="SM00060">
    <property type="entry name" value="FN3"/>
    <property type="match status" value="2"/>
</dbReference>
<dbReference type="SUPFAM" id="SSF49265">
    <property type="entry name" value="Fibronectin type III"/>
    <property type="match status" value="1"/>
</dbReference>
<dbReference type="Gene3D" id="2.60.40.10">
    <property type="entry name" value="Immunoglobulins"/>
    <property type="match status" value="3"/>
</dbReference>
<evidence type="ECO:0000256" key="1">
    <source>
        <dbReference type="ARBA" id="ARBA00022729"/>
    </source>
</evidence>
<dbReference type="GO" id="GO:0010411">
    <property type="term" value="P:xyloglucan metabolic process"/>
    <property type="evidence" value="ECO:0007669"/>
    <property type="project" value="TreeGrafter"/>
</dbReference>
<dbReference type="Proteomes" id="UP000553776">
    <property type="component" value="Unassembled WGS sequence"/>
</dbReference>
<comment type="caution">
    <text evidence="9">The sequence shown here is derived from an EMBL/GenBank/DDBJ whole genome shotgun (WGS) entry which is preliminary data.</text>
</comment>
<comment type="similarity">
    <text evidence="6">Belongs to the glycosyl hydrolase 74 family.</text>
</comment>
<evidence type="ECO:0000256" key="3">
    <source>
        <dbReference type="ARBA" id="ARBA00023277"/>
    </source>
</evidence>
<keyword evidence="4" id="KW-0326">Glycosidase</keyword>
<sequence>MLAKRRGWRIGRLTAALAVILLLMAVLPPIPGTASVHAAGAEADTAAAAKAESYRWGSVPIGGGGYVTGIVVHPSEPDLVYIRTDVGGIYRWDETGAGWKQLVGWANRGEFNLYGGESIAIDPSNPNVVYAALGKYDYLQPSDIYKSTDRGETWTATGLKANGKQVRMSANGGNRTAGERLAVDPNDGSVVYFGSRYDGLFRSTEGAAPGSWTKVSGLPAANSAPHGVAFVLFDPASGSPGEGSAVLYAGVHNAGVYRSSDYGATWTLLAGSPAQPLRAAVDPFGKLYVAHNSGLAAFADDVWTHITPAADAGRTFGSVAIDPANPDRLIAARKLDSHGNPIYRSLDGGATWEKVPFARDIRVPWMPDWHWSSATSALAFDPFRPGRVWLTDWYYAWRTEDIYASPTVWRNDARGLETVVNVANLVSPPGGGAVLHSGIADNGGFDHLSLDEFPDETYYTGTGALNGLTTTGIDVQQLNPDFLVRVGTYGWNGDGREDPGSGGYSTDGGKTYTAFASLPYKGAQGGKAAVSAASPDVIVWAPQGGSLYYTSDRGETWQKADGAPSGLLEGSGIFGNYYQPLSADKVQGDTFYVYSRSGGFYRSVDGGKTWTKTAELPAQSVPWHTVEAAPGVMGEVWVGLNEQGLYRSSDGGSTFGRVPGVRQAFLFSFGKHAPGRLNPAVFVYGRVDGFEGEGIFRSDDMGATWVRASVANPFPGNDPNAMAGDRQVHGRVYVGTNGTGILYGSLTEPLAEPVFEDLTPPAAPAGLTASAASSRSIDLRWNASSDGDSGMKGYRLLDEDGTVLAETYGTSYSVSGLVPQTSYSFRVQAIDRAGNVSAPSEPASAATPAADVTPPAAPSGLSAAHAAAFRIELAWTPGQEDDLLGYRVYRSGTPGFAPSAANRIATLVTEPEYADGDGLTPETAYYYRVQAVDRAGNVSAPSAELAATTTADQSVEVIVDNLDAGFASDTPWTPSTYSASRYGANYFHDGKTAGKWAKWTPYITVPGNYNVYMLWNASADRVTAAPVEVGHSEGTGPIVKVNQTQNDNRWVYIGTYPLTAGSDAYVKIVSPGGNTTIADAVKFSLASEDGYGSTHPSTANAPDSSAPEVRFDREDGAEAVGEYVVWGRTSEPASLTIKHNGAVLATPYKTSWSNRFAVPVKLTEGTNVIVVDAVDRAGNRSSRTLTLTASELADKV</sequence>
<evidence type="ECO:0000256" key="6">
    <source>
        <dbReference type="ARBA" id="ARBA00037986"/>
    </source>
</evidence>
<evidence type="ECO:0000256" key="4">
    <source>
        <dbReference type="ARBA" id="ARBA00023295"/>
    </source>
</evidence>
<feature type="compositionally biased region" description="Polar residues" evidence="7">
    <location>
        <begin position="1094"/>
        <end position="1103"/>
    </location>
</feature>
<evidence type="ECO:0000256" key="2">
    <source>
        <dbReference type="ARBA" id="ARBA00022801"/>
    </source>
</evidence>
<feature type="region of interest" description="Disordered" evidence="7">
    <location>
        <begin position="1091"/>
        <end position="1110"/>
    </location>
</feature>
<dbReference type="EMBL" id="JACJVR010000129">
    <property type="protein sequence ID" value="MBB6695531.1"/>
    <property type="molecule type" value="Genomic_DNA"/>
</dbReference>
<dbReference type="InterPro" id="IPR052025">
    <property type="entry name" value="Xyloglucanase_GH74"/>
</dbReference>
<protein>
    <submittedName>
        <fullName evidence="9">Fibronectin type III domain-containing protein</fullName>
    </submittedName>
</protein>
<evidence type="ECO:0000256" key="7">
    <source>
        <dbReference type="SAM" id="MobiDB-lite"/>
    </source>
</evidence>
<dbReference type="SUPFAM" id="SSF110296">
    <property type="entry name" value="Oligoxyloglucan reducing end-specific cellobiohydrolase"/>
    <property type="match status" value="2"/>
</dbReference>
<dbReference type="InterPro" id="IPR033803">
    <property type="entry name" value="CBD-like_Golvesin-Xly"/>
</dbReference>
<organism evidence="9 10">
    <name type="scientific">Cohnella xylanilytica</name>
    <dbReference type="NCBI Taxonomy" id="557555"/>
    <lineage>
        <taxon>Bacteria</taxon>
        <taxon>Bacillati</taxon>
        <taxon>Bacillota</taxon>
        <taxon>Bacilli</taxon>
        <taxon>Bacillales</taxon>
        <taxon>Paenibacillaceae</taxon>
        <taxon>Cohnella</taxon>
    </lineage>
</organism>
<dbReference type="Pfam" id="PF25275">
    <property type="entry name" value="Golvesin_C"/>
    <property type="match status" value="1"/>
</dbReference>
<dbReference type="PROSITE" id="PS50853">
    <property type="entry name" value="FN3"/>
    <property type="match status" value="2"/>
</dbReference>
<reference evidence="9 10" key="1">
    <citation type="submission" date="2020-08" db="EMBL/GenBank/DDBJ databases">
        <title>Cohnella phylogeny.</title>
        <authorList>
            <person name="Dunlap C."/>
        </authorList>
    </citation>
    <scope>NUCLEOTIDE SEQUENCE [LARGE SCALE GENOMIC DNA]</scope>
    <source>
        <strain evidence="9 10">DSM 25239</strain>
    </source>
</reference>
<evidence type="ECO:0000256" key="5">
    <source>
        <dbReference type="ARBA" id="ARBA00023326"/>
    </source>
</evidence>
<dbReference type="Gene3D" id="2.130.10.10">
    <property type="entry name" value="YVTN repeat-like/Quinoprotein amine dehydrogenase"/>
    <property type="match status" value="2"/>
</dbReference>
<proteinExistence type="inferred from homology"/>
<keyword evidence="3" id="KW-0119">Carbohydrate metabolism</keyword>
<feature type="domain" description="Fibronectin type-III" evidence="8">
    <location>
        <begin position="763"/>
        <end position="850"/>
    </location>
</feature>
<dbReference type="InterPro" id="IPR013783">
    <property type="entry name" value="Ig-like_fold"/>
</dbReference>
<dbReference type="PANTHER" id="PTHR43739">
    <property type="entry name" value="XYLOGLUCANASE (EUROFUNG)"/>
    <property type="match status" value="1"/>
</dbReference>
<evidence type="ECO:0000259" key="8">
    <source>
        <dbReference type="PROSITE" id="PS50853"/>
    </source>
</evidence>
<dbReference type="CDD" id="cd15482">
    <property type="entry name" value="Sialidase_non-viral"/>
    <property type="match status" value="1"/>
</dbReference>
<dbReference type="Pfam" id="PF00041">
    <property type="entry name" value="fn3"/>
    <property type="match status" value="2"/>
</dbReference>
<dbReference type="InterPro" id="IPR015943">
    <property type="entry name" value="WD40/YVTN_repeat-like_dom_sf"/>
</dbReference>
<feature type="region of interest" description="Disordered" evidence="7">
    <location>
        <begin position="836"/>
        <end position="857"/>
    </location>
</feature>
<dbReference type="RefSeq" id="WP_185139483.1">
    <property type="nucleotide sequence ID" value="NZ_JACJVR010000129.1"/>
</dbReference>
<feature type="domain" description="Fibronectin type-III" evidence="8">
    <location>
        <begin position="854"/>
        <end position="952"/>
    </location>
</feature>
<keyword evidence="10" id="KW-1185">Reference proteome</keyword>
<keyword evidence="1" id="KW-0732">Signal</keyword>
<name>A0A841UC54_9BACL</name>
<dbReference type="CDD" id="cd00063">
    <property type="entry name" value="FN3"/>
    <property type="match status" value="2"/>
</dbReference>
<dbReference type="GO" id="GO:0016798">
    <property type="term" value="F:hydrolase activity, acting on glycosyl bonds"/>
    <property type="evidence" value="ECO:0007669"/>
    <property type="project" value="UniProtKB-KW"/>
</dbReference>
<dbReference type="InterPro" id="IPR003961">
    <property type="entry name" value="FN3_dom"/>
</dbReference>
<dbReference type="AlphaFoldDB" id="A0A841UC54"/>
<keyword evidence="5" id="KW-0624">Polysaccharide degradation</keyword>